<organism evidence="1 2">
    <name type="scientific">Leersia perrieri</name>
    <dbReference type="NCBI Taxonomy" id="77586"/>
    <lineage>
        <taxon>Eukaryota</taxon>
        <taxon>Viridiplantae</taxon>
        <taxon>Streptophyta</taxon>
        <taxon>Embryophyta</taxon>
        <taxon>Tracheophyta</taxon>
        <taxon>Spermatophyta</taxon>
        <taxon>Magnoliopsida</taxon>
        <taxon>Liliopsida</taxon>
        <taxon>Poales</taxon>
        <taxon>Poaceae</taxon>
        <taxon>BOP clade</taxon>
        <taxon>Oryzoideae</taxon>
        <taxon>Oryzeae</taxon>
        <taxon>Oryzinae</taxon>
        <taxon>Leersia</taxon>
    </lineage>
</organism>
<dbReference type="Gramene" id="LPERR03G17870.1">
    <property type="protein sequence ID" value="LPERR03G17870.1"/>
    <property type="gene ID" value="LPERR03G17870"/>
</dbReference>
<dbReference type="EnsemblPlants" id="LPERR03G17870.1">
    <property type="protein sequence ID" value="LPERR03G17870.1"/>
    <property type="gene ID" value="LPERR03G17870"/>
</dbReference>
<evidence type="ECO:0000313" key="2">
    <source>
        <dbReference type="Proteomes" id="UP000032180"/>
    </source>
</evidence>
<accession>A0A0G2KBI2</accession>
<reference evidence="2" key="2">
    <citation type="submission" date="2013-12" db="EMBL/GenBank/DDBJ databases">
        <authorList>
            <person name="Yu Y."/>
            <person name="Lee S."/>
            <person name="de Baynast K."/>
            <person name="Wissotski M."/>
            <person name="Liu L."/>
            <person name="Talag J."/>
            <person name="Goicoechea J."/>
            <person name="Angelova A."/>
            <person name="Jetty R."/>
            <person name="Kudrna D."/>
            <person name="Golser W."/>
            <person name="Rivera L."/>
            <person name="Zhang J."/>
            <person name="Wing R."/>
        </authorList>
    </citation>
    <scope>NUCLEOTIDE SEQUENCE</scope>
</reference>
<name>A0A0G2KBI2_9ORYZ</name>
<dbReference type="Proteomes" id="UP000032180">
    <property type="component" value="Chromosome 3"/>
</dbReference>
<keyword evidence="2" id="KW-1185">Reference proteome</keyword>
<proteinExistence type="predicted"/>
<evidence type="ECO:0000313" key="1">
    <source>
        <dbReference type="EnsemblPlants" id="LPERR03G17870.1"/>
    </source>
</evidence>
<sequence length="8" mass="923">MLLANQFS</sequence>
<protein>
    <submittedName>
        <fullName evidence="1">Uncharacterized protein</fullName>
    </submittedName>
</protein>
<reference evidence="1 2" key="1">
    <citation type="submission" date="2012-08" db="EMBL/GenBank/DDBJ databases">
        <title>Oryza genome evolution.</title>
        <authorList>
            <person name="Wing R.A."/>
        </authorList>
    </citation>
    <scope>NUCLEOTIDE SEQUENCE</scope>
</reference>
<reference evidence="1" key="3">
    <citation type="submission" date="2015-06" db="UniProtKB">
        <authorList>
            <consortium name="EnsemblPlants"/>
        </authorList>
    </citation>
    <scope>IDENTIFICATION</scope>
</reference>